<dbReference type="InterPro" id="IPR036388">
    <property type="entry name" value="WH-like_DNA-bd_sf"/>
</dbReference>
<keyword evidence="9" id="KW-1185">Reference proteome</keyword>
<dbReference type="Proteomes" id="UP000182836">
    <property type="component" value="Unassembled WGS sequence"/>
</dbReference>
<dbReference type="OrthoDB" id="9789355at2"/>
<evidence type="ECO:0000259" key="5">
    <source>
        <dbReference type="Pfam" id="PF04542"/>
    </source>
</evidence>
<evidence type="ECO:0000256" key="1">
    <source>
        <dbReference type="ARBA" id="ARBA00010641"/>
    </source>
</evidence>
<protein>
    <submittedName>
        <fullName evidence="7">RNA polymerase sigma factor SigX</fullName>
    </submittedName>
    <submittedName>
        <fullName evidence="8">RNA polymerase sigma factor, sigma-70 family</fullName>
    </submittedName>
</protein>
<dbReference type="PANTHER" id="PTHR43133:SF46">
    <property type="entry name" value="RNA POLYMERASE SIGMA-70 FACTOR ECF SUBFAMILY"/>
    <property type="match status" value="1"/>
</dbReference>
<dbReference type="AlphaFoldDB" id="A0A0M0G3A8"/>
<dbReference type="RefSeq" id="WP_043065796.1">
    <property type="nucleotide sequence ID" value="NZ_BJOA01000103.1"/>
</dbReference>
<dbReference type="Proteomes" id="UP000037269">
    <property type="component" value="Unassembled WGS sequence"/>
</dbReference>
<evidence type="ECO:0000313" key="9">
    <source>
        <dbReference type="Proteomes" id="UP000037269"/>
    </source>
</evidence>
<reference evidence="8 10" key="2">
    <citation type="submission" date="2016-10" db="EMBL/GenBank/DDBJ databases">
        <authorList>
            <person name="de Groot N.N."/>
        </authorList>
    </citation>
    <scope>NUCLEOTIDE SEQUENCE [LARGE SCALE GENOMIC DNA]</scope>
    <source>
        <strain evidence="8 10">DSM 2895</strain>
    </source>
</reference>
<dbReference type="EMBL" id="FNED01000008">
    <property type="protein sequence ID" value="SDI85515.1"/>
    <property type="molecule type" value="Genomic_DNA"/>
</dbReference>
<dbReference type="NCBIfam" id="TIGR02937">
    <property type="entry name" value="sigma70-ECF"/>
    <property type="match status" value="1"/>
</dbReference>
<evidence type="ECO:0000259" key="6">
    <source>
        <dbReference type="Pfam" id="PF08281"/>
    </source>
</evidence>
<dbReference type="EMBL" id="LGUG01000013">
    <property type="protein sequence ID" value="KON84320.1"/>
    <property type="molecule type" value="Genomic_DNA"/>
</dbReference>
<evidence type="ECO:0000256" key="3">
    <source>
        <dbReference type="ARBA" id="ARBA00023082"/>
    </source>
</evidence>
<dbReference type="GO" id="GO:0003677">
    <property type="term" value="F:DNA binding"/>
    <property type="evidence" value="ECO:0007669"/>
    <property type="project" value="InterPro"/>
</dbReference>
<keyword evidence="2" id="KW-0805">Transcription regulation</keyword>
<evidence type="ECO:0000313" key="7">
    <source>
        <dbReference type="EMBL" id="KON84320.1"/>
    </source>
</evidence>
<name>A0A0M0G3A8_ANEMI</name>
<dbReference type="InterPro" id="IPR013249">
    <property type="entry name" value="RNA_pol_sigma70_r4_t2"/>
</dbReference>
<evidence type="ECO:0000256" key="4">
    <source>
        <dbReference type="ARBA" id="ARBA00023163"/>
    </source>
</evidence>
<dbReference type="PATRIC" id="fig|47500.9.peg.641"/>
<evidence type="ECO:0000313" key="8">
    <source>
        <dbReference type="EMBL" id="SDI85515.1"/>
    </source>
</evidence>
<organism evidence="7 9">
    <name type="scientific">Aneurinibacillus migulanus</name>
    <name type="common">Bacillus migulanus</name>
    <dbReference type="NCBI Taxonomy" id="47500"/>
    <lineage>
        <taxon>Bacteria</taxon>
        <taxon>Bacillati</taxon>
        <taxon>Bacillota</taxon>
        <taxon>Bacilli</taxon>
        <taxon>Bacillales</taxon>
        <taxon>Paenibacillaceae</taxon>
        <taxon>Aneurinibacillus group</taxon>
        <taxon>Aneurinibacillus</taxon>
    </lineage>
</organism>
<dbReference type="InterPro" id="IPR039425">
    <property type="entry name" value="RNA_pol_sigma-70-like"/>
</dbReference>
<dbReference type="Gene3D" id="1.10.10.10">
    <property type="entry name" value="Winged helix-like DNA-binding domain superfamily/Winged helix DNA-binding domain"/>
    <property type="match status" value="1"/>
</dbReference>
<dbReference type="GeneID" id="42309513"/>
<proteinExistence type="inferred from homology"/>
<dbReference type="STRING" id="47500.AF333_30795"/>
<sequence>MEVRIALTEEKNHALAHADNFQELFKTYYPYVVRQIIRIVREKSVAEDIAQEVFLKLYNSDRNAIQNIPAWLSKASIHAAYNYLRSTNRRLIRDEKASEEHTAYSPSSEENWLKQEDIQAVRKVLTEMDKRDRTLLMMKYSGFDYKELAHAVQVESSSVGTLLSRAKTKFRTMYKQLRGYQE</sequence>
<dbReference type="PANTHER" id="PTHR43133">
    <property type="entry name" value="RNA POLYMERASE ECF-TYPE SIGMA FACTO"/>
    <property type="match status" value="1"/>
</dbReference>
<dbReference type="SUPFAM" id="SSF88946">
    <property type="entry name" value="Sigma2 domain of RNA polymerase sigma factors"/>
    <property type="match status" value="1"/>
</dbReference>
<comment type="similarity">
    <text evidence="1">Belongs to the sigma-70 factor family. ECF subfamily.</text>
</comment>
<feature type="domain" description="RNA polymerase sigma factor 70 region 4 type 2" evidence="6">
    <location>
        <begin position="119"/>
        <end position="169"/>
    </location>
</feature>
<evidence type="ECO:0000313" key="10">
    <source>
        <dbReference type="Proteomes" id="UP000182836"/>
    </source>
</evidence>
<dbReference type="InterPro" id="IPR007627">
    <property type="entry name" value="RNA_pol_sigma70_r2"/>
</dbReference>
<dbReference type="InterPro" id="IPR013324">
    <property type="entry name" value="RNA_pol_sigma_r3/r4-like"/>
</dbReference>
<feature type="domain" description="RNA polymerase sigma-70 region 2" evidence="5">
    <location>
        <begin position="24"/>
        <end position="90"/>
    </location>
</feature>
<dbReference type="Pfam" id="PF04542">
    <property type="entry name" value="Sigma70_r2"/>
    <property type="match status" value="1"/>
</dbReference>
<dbReference type="Gene3D" id="1.10.1740.10">
    <property type="match status" value="1"/>
</dbReference>
<keyword evidence="3" id="KW-0731">Sigma factor</keyword>
<dbReference type="GO" id="GO:0006352">
    <property type="term" value="P:DNA-templated transcription initiation"/>
    <property type="evidence" value="ECO:0007669"/>
    <property type="project" value="InterPro"/>
</dbReference>
<keyword evidence="4" id="KW-0804">Transcription</keyword>
<dbReference type="GO" id="GO:0016987">
    <property type="term" value="F:sigma factor activity"/>
    <property type="evidence" value="ECO:0007669"/>
    <property type="project" value="UniProtKB-KW"/>
</dbReference>
<dbReference type="SUPFAM" id="SSF88659">
    <property type="entry name" value="Sigma3 and sigma4 domains of RNA polymerase sigma factors"/>
    <property type="match status" value="1"/>
</dbReference>
<dbReference type="InterPro" id="IPR013325">
    <property type="entry name" value="RNA_pol_sigma_r2"/>
</dbReference>
<dbReference type="InterPro" id="IPR014284">
    <property type="entry name" value="RNA_pol_sigma-70_dom"/>
</dbReference>
<dbReference type="Pfam" id="PF08281">
    <property type="entry name" value="Sigma70_r4_2"/>
    <property type="match status" value="1"/>
</dbReference>
<accession>A0A0M0G3A8</accession>
<evidence type="ECO:0000256" key="2">
    <source>
        <dbReference type="ARBA" id="ARBA00023015"/>
    </source>
</evidence>
<gene>
    <name evidence="7" type="ORF">AF333_30795</name>
    <name evidence="8" type="ORF">SAMN04487909_108178</name>
</gene>
<reference evidence="7 9" key="1">
    <citation type="submission" date="2015-07" db="EMBL/GenBank/DDBJ databases">
        <title>Fjat-14205 dsm 2895.</title>
        <authorList>
            <person name="Liu B."/>
            <person name="Wang J."/>
            <person name="Zhu Y."/>
            <person name="Liu G."/>
            <person name="Chen Q."/>
            <person name="Chen Z."/>
            <person name="Lan J."/>
            <person name="Che J."/>
            <person name="Ge C."/>
            <person name="Shi H."/>
            <person name="Pan Z."/>
            <person name="Liu X."/>
        </authorList>
    </citation>
    <scope>NUCLEOTIDE SEQUENCE [LARGE SCALE GENOMIC DNA]</scope>
    <source>
        <strain evidence="7 9">DSM 2895</strain>
    </source>
</reference>